<feature type="transmembrane region" description="Helical" evidence="1">
    <location>
        <begin position="52"/>
        <end position="75"/>
    </location>
</feature>
<dbReference type="EMBL" id="RQSP01000012">
    <property type="protein sequence ID" value="KAB5607405.1"/>
    <property type="molecule type" value="Genomic_DNA"/>
</dbReference>
<evidence type="ECO:0000259" key="2">
    <source>
        <dbReference type="Pfam" id="PF01757"/>
    </source>
</evidence>
<feature type="transmembrane region" description="Helical" evidence="1">
    <location>
        <begin position="222"/>
        <end position="241"/>
    </location>
</feature>
<feature type="transmembrane region" description="Helical" evidence="1">
    <location>
        <begin position="140"/>
        <end position="156"/>
    </location>
</feature>
<feature type="transmembrane region" description="Helical" evidence="1">
    <location>
        <begin position="191"/>
        <end position="210"/>
    </location>
</feature>
<feature type="transmembrane region" description="Helical" evidence="1">
    <location>
        <begin position="96"/>
        <end position="114"/>
    </location>
</feature>
<keyword evidence="1" id="KW-0812">Transmembrane</keyword>
<evidence type="ECO:0000313" key="4">
    <source>
        <dbReference type="Proteomes" id="UP000326336"/>
    </source>
</evidence>
<keyword evidence="1" id="KW-1133">Transmembrane helix</keyword>
<gene>
    <name evidence="3" type="ORF">EHS19_04980</name>
</gene>
<dbReference type="Pfam" id="PF01757">
    <property type="entry name" value="Acyl_transf_3"/>
    <property type="match status" value="1"/>
</dbReference>
<dbReference type="InterPro" id="IPR002656">
    <property type="entry name" value="Acyl_transf_3_dom"/>
</dbReference>
<protein>
    <recommendedName>
        <fullName evidence="2">Acyltransferase 3 domain-containing protein</fullName>
    </recommendedName>
</protein>
<accession>A0A5N5RJD4</accession>
<organism evidence="3 4">
    <name type="scientific">Bifidobacterium jacchi</name>
    <dbReference type="NCBI Taxonomy" id="2490545"/>
    <lineage>
        <taxon>Bacteria</taxon>
        <taxon>Bacillati</taxon>
        <taxon>Actinomycetota</taxon>
        <taxon>Actinomycetes</taxon>
        <taxon>Bifidobacteriales</taxon>
        <taxon>Bifidobacteriaceae</taxon>
        <taxon>Bifidobacterium</taxon>
    </lineage>
</organism>
<feature type="transmembrane region" description="Helical" evidence="1">
    <location>
        <begin position="322"/>
        <end position="343"/>
    </location>
</feature>
<feature type="transmembrane region" description="Helical" evidence="1">
    <location>
        <begin position="247"/>
        <end position="268"/>
    </location>
</feature>
<dbReference type="AlphaFoldDB" id="A0A5N5RJD4"/>
<evidence type="ECO:0000256" key="1">
    <source>
        <dbReference type="SAM" id="Phobius"/>
    </source>
</evidence>
<keyword evidence="4" id="KW-1185">Reference proteome</keyword>
<dbReference type="OrthoDB" id="3240454at2"/>
<dbReference type="Proteomes" id="UP000326336">
    <property type="component" value="Unassembled WGS sequence"/>
</dbReference>
<feature type="transmembrane region" description="Helical" evidence="1">
    <location>
        <begin position="168"/>
        <end position="185"/>
    </location>
</feature>
<comment type="caution">
    <text evidence="3">The sequence shown here is derived from an EMBL/GenBank/DDBJ whole genome shotgun (WGS) entry which is preliminary data.</text>
</comment>
<name>A0A5N5RJD4_9BIFI</name>
<sequence>MGDNNRKRVRNSNVEALRLMAMLLVVFNHFLWNVDAILDGSQGADRYALLNALGILQNFGGVGDDLFFGISAWFLCAENISLKRDLKRTWVLERQLLFYSIVLFVISTGIWLRFGIGDFSWKTVAVDGVTSLFPIVTVRWWYPTSYVVFLLFHSWVDSALRAFGRRTHRNLAVAMIIAWGIVPYYDIVGYSPLLFLYLYTVFSYVRWYMVDRISSPSATTRMIVIGLLLGIVSNIVAQFLSPNAPVLAVWMNKPRCIPSLLISLGLLVKVTQAKPRYSRVVNMFAGSTLAVYLMIGSMLPRYAAMACDALGASGWMRYGEEFAVAVAFFCGGILIDLARRGLFAVTVDRRPGMWFEKVWTTVVQRDIFEACVRRVDAALTGTSTKNHFKKG</sequence>
<dbReference type="RefSeq" id="WP_151916681.1">
    <property type="nucleotide sequence ID" value="NZ_RQSP01000012.1"/>
</dbReference>
<dbReference type="GO" id="GO:0016747">
    <property type="term" value="F:acyltransferase activity, transferring groups other than amino-acyl groups"/>
    <property type="evidence" value="ECO:0007669"/>
    <property type="project" value="InterPro"/>
</dbReference>
<feature type="domain" description="Acyltransferase 3" evidence="2">
    <location>
        <begin position="13"/>
        <end position="294"/>
    </location>
</feature>
<keyword evidence="1" id="KW-0472">Membrane</keyword>
<feature type="transmembrane region" description="Helical" evidence="1">
    <location>
        <begin position="280"/>
        <end position="302"/>
    </location>
</feature>
<reference evidence="3 4" key="1">
    <citation type="journal article" date="2019" name="Int. J. Syst. Evol. Microbiol.">
        <title>Bifidobacterium jacchi sp. nov., isolated from the faeces of a baby common marmoset (Callithrix jacchus).</title>
        <authorList>
            <person name="Modesto M."/>
            <person name="Watanabe K."/>
            <person name="Arita M."/>
            <person name="Satti M."/>
            <person name="Oki K."/>
            <person name="Sciavilla P."/>
            <person name="Patavino C."/>
            <person name="Camma C."/>
            <person name="Michelini S."/>
            <person name="Sgorbati B."/>
            <person name="Mattarelli P."/>
        </authorList>
    </citation>
    <scope>NUCLEOTIDE SEQUENCE [LARGE SCALE GENOMIC DNA]</scope>
    <source>
        <strain evidence="3 4">MRM 9.3</strain>
    </source>
</reference>
<evidence type="ECO:0000313" key="3">
    <source>
        <dbReference type="EMBL" id="KAB5607405.1"/>
    </source>
</evidence>
<feature type="transmembrane region" description="Helical" evidence="1">
    <location>
        <begin position="16"/>
        <end position="32"/>
    </location>
</feature>
<proteinExistence type="predicted"/>